<keyword evidence="2" id="KW-0472">Membrane</keyword>
<protein>
    <submittedName>
        <fullName evidence="3">Phage holin family protein</fullName>
    </submittedName>
</protein>
<keyword evidence="4" id="KW-1185">Reference proteome</keyword>
<proteinExistence type="predicted"/>
<evidence type="ECO:0000313" key="3">
    <source>
        <dbReference type="EMBL" id="NVD45386.1"/>
    </source>
</evidence>
<comment type="caution">
    <text evidence="3">The sequence shown here is derived from an EMBL/GenBank/DDBJ whole genome shotgun (WGS) entry which is preliminary data.</text>
</comment>
<gene>
    <name evidence="3" type="ORF">HUV48_10240</name>
</gene>
<dbReference type="AlphaFoldDB" id="A0A850H417"/>
<feature type="compositionally biased region" description="Basic and acidic residues" evidence="1">
    <location>
        <begin position="125"/>
        <end position="141"/>
    </location>
</feature>
<feature type="transmembrane region" description="Helical" evidence="2">
    <location>
        <begin position="58"/>
        <end position="83"/>
    </location>
</feature>
<dbReference type="RefSeq" id="WP_176267670.1">
    <property type="nucleotide sequence ID" value="NZ_JABWGV010000003.1"/>
</dbReference>
<keyword evidence="2" id="KW-1133">Transmembrane helix</keyword>
<reference evidence="3 4" key="1">
    <citation type="submission" date="2020-06" db="EMBL/GenBank/DDBJ databases">
        <title>Altererythrobacter sp. HHU K3-1.</title>
        <authorList>
            <person name="Zhang D."/>
            <person name="Xue H."/>
        </authorList>
    </citation>
    <scope>NUCLEOTIDE SEQUENCE [LARGE SCALE GENOMIC DNA]</scope>
    <source>
        <strain evidence="3 4">HHU K3-1</strain>
    </source>
</reference>
<dbReference type="Proteomes" id="UP000561438">
    <property type="component" value="Unassembled WGS sequence"/>
</dbReference>
<dbReference type="InterPro" id="IPR009937">
    <property type="entry name" value="Phage_holin_3_6"/>
</dbReference>
<feature type="transmembrane region" description="Helical" evidence="2">
    <location>
        <begin position="95"/>
        <end position="112"/>
    </location>
</feature>
<dbReference type="EMBL" id="JABWGV010000003">
    <property type="protein sequence ID" value="NVD45386.1"/>
    <property type="molecule type" value="Genomic_DNA"/>
</dbReference>
<sequence>MNPTDHSADPAPANSRSDENVVDLLGRLTSQSAHLAQQQVNLVQAEMRESVHDIQKSIASLLGAAVFGIAGLGVTLIGIAYLIGDAIDDRDLATLLVGIATLIIAAILYAVARGRMKATHLKPERTIDTVERTPDAARGDLTHSGATR</sequence>
<dbReference type="Pfam" id="PF07332">
    <property type="entry name" value="Phage_holin_3_6"/>
    <property type="match status" value="1"/>
</dbReference>
<evidence type="ECO:0000256" key="1">
    <source>
        <dbReference type="SAM" id="MobiDB-lite"/>
    </source>
</evidence>
<accession>A0A850H417</accession>
<name>A0A850H417_9SPHN</name>
<organism evidence="3 4">
    <name type="scientific">Qipengyuania atrilutea</name>
    <dbReference type="NCBI Taxonomy" id="2744473"/>
    <lineage>
        <taxon>Bacteria</taxon>
        <taxon>Pseudomonadati</taxon>
        <taxon>Pseudomonadota</taxon>
        <taxon>Alphaproteobacteria</taxon>
        <taxon>Sphingomonadales</taxon>
        <taxon>Erythrobacteraceae</taxon>
        <taxon>Qipengyuania</taxon>
    </lineage>
</organism>
<evidence type="ECO:0000313" key="4">
    <source>
        <dbReference type="Proteomes" id="UP000561438"/>
    </source>
</evidence>
<feature type="region of interest" description="Disordered" evidence="1">
    <location>
        <begin position="125"/>
        <end position="148"/>
    </location>
</feature>
<keyword evidence="2" id="KW-0812">Transmembrane</keyword>
<evidence type="ECO:0000256" key="2">
    <source>
        <dbReference type="SAM" id="Phobius"/>
    </source>
</evidence>